<feature type="transmembrane region" description="Helical" evidence="1">
    <location>
        <begin position="122"/>
        <end position="142"/>
    </location>
</feature>
<keyword evidence="3" id="KW-1185">Reference proteome</keyword>
<feature type="transmembrane region" description="Helical" evidence="1">
    <location>
        <begin position="97"/>
        <end position="116"/>
    </location>
</feature>
<reference evidence="2 3" key="1">
    <citation type="submission" date="2020-09" db="EMBL/GenBank/DDBJ databases">
        <title>Echinicola sp. CAU 1574 isolated from sand of Sido Beach.</title>
        <authorList>
            <person name="Kim W."/>
        </authorList>
    </citation>
    <scope>NUCLEOTIDE SEQUENCE [LARGE SCALE GENOMIC DNA]</scope>
    <source>
        <strain evidence="2 3">CAU 1574</strain>
    </source>
</reference>
<accession>A0ABR9AMJ6</accession>
<sequence length="163" mass="18590">MVKYLPHHTEVLVSSMTCEEVITRLYHVTQEVDYLSHPSSQSDNEQLFNGKVEETTFRLSKVVTRADSFLPLIKGNIEPTRTGCIIFLDYSLFPGSAFFMIFWSVITLAMGIFFFFAAGQPVFGIVSLAVGVGNVLFAWSHFKRKVKQSQQIFHEMLSLQKNR</sequence>
<keyword evidence="1" id="KW-0812">Transmembrane</keyword>
<evidence type="ECO:0000256" key="1">
    <source>
        <dbReference type="SAM" id="Phobius"/>
    </source>
</evidence>
<evidence type="ECO:0000313" key="3">
    <source>
        <dbReference type="Proteomes" id="UP000647133"/>
    </source>
</evidence>
<keyword evidence="1" id="KW-1133">Transmembrane helix</keyword>
<organism evidence="2 3">
    <name type="scientific">Echinicola arenosa</name>
    <dbReference type="NCBI Taxonomy" id="2774144"/>
    <lineage>
        <taxon>Bacteria</taxon>
        <taxon>Pseudomonadati</taxon>
        <taxon>Bacteroidota</taxon>
        <taxon>Cytophagia</taxon>
        <taxon>Cytophagales</taxon>
        <taxon>Cyclobacteriaceae</taxon>
        <taxon>Echinicola</taxon>
    </lineage>
</organism>
<evidence type="ECO:0000313" key="2">
    <source>
        <dbReference type="EMBL" id="MBD8489557.1"/>
    </source>
</evidence>
<gene>
    <name evidence="2" type="ORF">IFO69_12450</name>
</gene>
<dbReference type="Proteomes" id="UP000647133">
    <property type="component" value="Unassembled WGS sequence"/>
</dbReference>
<dbReference type="EMBL" id="JACYTQ010000004">
    <property type="protein sequence ID" value="MBD8489557.1"/>
    <property type="molecule type" value="Genomic_DNA"/>
</dbReference>
<protein>
    <submittedName>
        <fullName evidence="2">Uncharacterized protein</fullName>
    </submittedName>
</protein>
<keyword evidence="1" id="KW-0472">Membrane</keyword>
<comment type="caution">
    <text evidence="2">The sequence shown here is derived from an EMBL/GenBank/DDBJ whole genome shotgun (WGS) entry which is preliminary data.</text>
</comment>
<name>A0ABR9AMJ6_9BACT</name>
<proteinExistence type="predicted"/>
<dbReference type="RefSeq" id="WP_192010451.1">
    <property type="nucleotide sequence ID" value="NZ_JACYTQ010000004.1"/>
</dbReference>